<gene>
    <name evidence="4" type="ORF">BaRGS_00031808</name>
</gene>
<keyword evidence="2" id="KW-0808">Transferase</keyword>
<organism evidence="4 5">
    <name type="scientific">Batillaria attramentaria</name>
    <dbReference type="NCBI Taxonomy" id="370345"/>
    <lineage>
        <taxon>Eukaryota</taxon>
        <taxon>Metazoa</taxon>
        <taxon>Spiralia</taxon>
        <taxon>Lophotrochozoa</taxon>
        <taxon>Mollusca</taxon>
        <taxon>Gastropoda</taxon>
        <taxon>Caenogastropoda</taxon>
        <taxon>Sorbeoconcha</taxon>
        <taxon>Cerithioidea</taxon>
        <taxon>Batillariidae</taxon>
        <taxon>Batillaria</taxon>
    </lineage>
</organism>
<name>A0ABD0JQD3_9CAEN</name>
<comment type="caution">
    <text evidence="4">The sequence shown here is derived from an EMBL/GenBank/DDBJ whole genome shotgun (WGS) entry which is preliminary data.</text>
</comment>
<dbReference type="PANTHER" id="PTHR11006:SF60">
    <property type="entry name" value="PROTEIN ARGININE N-METHYLTRANSFERASE 9"/>
    <property type="match status" value="1"/>
</dbReference>
<dbReference type="Gene3D" id="3.40.50.150">
    <property type="entry name" value="Vaccinia Virus protein VP39"/>
    <property type="match status" value="2"/>
</dbReference>
<reference evidence="4 5" key="1">
    <citation type="journal article" date="2023" name="Sci. Data">
        <title>Genome assembly of the Korean intertidal mud-creeper Batillaria attramentaria.</title>
        <authorList>
            <person name="Patra A.K."/>
            <person name="Ho P.T."/>
            <person name="Jun S."/>
            <person name="Lee S.J."/>
            <person name="Kim Y."/>
            <person name="Won Y.J."/>
        </authorList>
    </citation>
    <scope>NUCLEOTIDE SEQUENCE [LARGE SCALE GENOMIC DNA]</scope>
    <source>
        <strain evidence="4">Wonlab-2016</strain>
    </source>
</reference>
<dbReference type="Proteomes" id="UP001519460">
    <property type="component" value="Unassembled WGS sequence"/>
</dbReference>
<evidence type="ECO:0000256" key="2">
    <source>
        <dbReference type="PROSITE-ProRule" id="PRU01015"/>
    </source>
</evidence>
<feature type="region of interest" description="Disordered" evidence="3">
    <location>
        <begin position="374"/>
        <end position="413"/>
    </location>
</feature>
<dbReference type="PANTHER" id="PTHR11006">
    <property type="entry name" value="PROTEIN ARGININE N-METHYLTRANSFERASE"/>
    <property type="match status" value="1"/>
</dbReference>
<protein>
    <submittedName>
        <fullName evidence="4">Uncharacterized protein</fullName>
    </submittedName>
</protein>
<keyword evidence="5" id="KW-1185">Reference proteome</keyword>
<feature type="region of interest" description="Disordered" evidence="3">
    <location>
        <begin position="467"/>
        <end position="486"/>
    </location>
</feature>
<keyword evidence="2" id="KW-0489">Methyltransferase</keyword>
<sequence>LNLQTEAVLLAQGAIQQFPDSVQTEEIWERVAYNAVERWHFKMLNDVQRNQAYHDAIVDTVCQNNISSVLDIGSGTGLLSLFALEAEPVQHIASCEASPVMSGINRKCVLAAAEGQTPSHLSQRRTTFIGQHSTSITIPEQLEQRVDLVVTEIFDAALFGEHCLDTLQHAWACLLKNSEKERGHVVPMGAKVKICAIQCEEIRKETVVHTTSIPHLELSATPIFSTTALSDDDPYTTEDLFFIRKGYKVLSPIQELMSVNFTQPESFPASSYTADITLDITAGGSVDALAVWFDLYLTADIVITTEPSASCCWEQAIFPVLEKVVPKGCEHMCPEVGASRFRTPCVIPGDHLTLQSSLKDGLLHLDLKKVSRSNRTLNQVPSQSSGPHQPNSMSGDASSWGTGSQECVKDTMQSASGQFETAVASQPGPLHSQTVDGCPHTCHNTFMSQNTTGMRNGSHKCFPAAGGVRERDASHTNTSDSDRGDQDLHRSLCSDAADVSQFFNNVCISHKDDDDFNSIEKCVSAADIAISHAYAGIMSDGPLKASAETVAGWQSFQVVTEQSASEVKTKTQTPSFQTEPVNAQPSALQQNNHEMDTNCCGQEAQNRQQSETQACDLPSVTNYILPCEDVRRMNDQKSNLLYASALLSARQQVSGLGKVLDLSCGFPLYGLISLKLDFSHAVLCCGTKQTVNSVDLQTVATSIAVHNGIDDSCWSWQEQPVTDDIESVVEGGAADVIVTDFVDVNGSIRNDFFDALPLLRHVGLKEGGIMIPQAVDVYGVLIESPQLLSMTRVTSDDHTLGHPIAQHINKFQGLWEGDILILITRTCLDLDFNTLPHTDLTSHFHVFRLDLQASLPSSAHRDARCCWTSQLKQLRLPILKSGVASAVVFYFQLTLAPGTHLSTLDLDTRWKQAAYMLNEEKVTGGAEVVLAAQMQGAFIRFKLGDIGGWGEEVCSWCGEQDCVCGARWDDGDSTNSAAESSTSSGSSTDVED</sequence>
<keyword evidence="1 2" id="KW-0949">S-adenosyl-L-methionine</keyword>
<dbReference type="Gene3D" id="2.70.160.11">
    <property type="entry name" value="Hnrnp arginine n-methyltransferase1"/>
    <property type="match status" value="2"/>
</dbReference>
<evidence type="ECO:0000313" key="4">
    <source>
        <dbReference type="EMBL" id="KAK7476949.1"/>
    </source>
</evidence>
<dbReference type="EMBL" id="JACVVK020000361">
    <property type="protein sequence ID" value="KAK7476949.1"/>
    <property type="molecule type" value="Genomic_DNA"/>
</dbReference>
<dbReference type="CDD" id="cd02440">
    <property type="entry name" value="AdoMet_MTases"/>
    <property type="match status" value="1"/>
</dbReference>
<evidence type="ECO:0000256" key="3">
    <source>
        <dbReference type="SAM" id="MobiDB-lite"/>
    </source>
</evidence>
<feature type="compositionally biased region" description="Low complexity" evidence="3">
    <location>
        <begin position="973"/>
        <end position="992"/>
    </location>
</feature>
<feature type="region of interest" description="Disordered" evidence="3">
    <location>
        <begin position="971"/>
        <end position="992"/>
    </location>
</feature>
<accession>A0ABD0JQD3</accession>
<dbReference type="GO" id="GO:0032259">
    <property type="term" value="P:methylation"/>
    <property type="evidence" value="ECO:0007669"/>
    <property type="project" value="UniProtKB-KW"/>
</dbReference>
<dbReference type="SUPFAM" id="SSF53335">
    <property type="entry name" value="S-adenosyl-L-methionine-dependent methyltransferases"/>
    <property type="match status" value="2"/>
</dbReference>
<evidence type="ECO:0000313" key="5">
    <source>
        <dbReference type="Proteomes" id="UP001519460"/>
    </source>
</evidence>
<dbReference type="PROSITE" id="PS51678">
    <property type="entry name" value="SAM_MT_PRMT"/>
    <property type="match status" value="1"/>
</dbReference>
<dbReference type="InterPro" id="IPR029063">
    <property type="entry name" value="SAM-dependent_MTases_sf"/>
</dbReference>
<dbReference type="GO" id="GO:0008168">
    <property type="term" value="F:methyltransferase activity"/>
    <property type="evidence" value="ECO:0007669"/>
    <property type="project" value="UniProtKB-KW"/>
</dbReference>
<feature type="compositionally biased region" description="Basic and acidic residues" evidence="3">
    <location>
        <begin position="468"/>
        <end position="486"/>
    </location>
</feature>
<dbReference type="AlphaFoldDB" id="A0ABD0JQD3"/>
<evidence type="ECO:0000256" key="1">
    <source>
        <dbReference type="ARBA" id="ARBA00022691"/>
    </source>
</evidence>
<feature type="non-terminal residue" evidence="4">
    <location>
        <position position="1"/>
    </location>
</feature>
<dbReference type="InterPro" id="IPR025799">
    <property type="entry name" value="Arg_MeTrfase"/>
</dbReference>
<proteinExistence type="predicted"/>